<evidence type="ECO:0000256" key="4">
    <source>
        <dbReference type="ARBA" id="ARBA00022989"/>
    </source>
</evidence>
<evidence type="ECO:0000256" key="3">
    <source>
        <dbReference type="ARBA" id="ARBA00022692"/>
    </source>
</evidence>
<dbReference type="Pfam" id="PF06271">
    <property type="entry name" value="RDD"/>
    <property type="match status" value="1"/>
</dbReference>
<dbReference type="Proteomes" id="UP000289784">
    <property type="component" value="Unassembled WGS sequence"/>
</dbReference>
<dbReference type="InterPro" id="IPR025640">
    <property type="entry name" value="GYF_2"/>
</dbReference>
<comment type="subcellular location">
    <subcellularLocation>
        <location evidence="1">Cell membrane</location>
        <topology evidence="1">Multi-pass membrane protein</topology>
    </subcellularLocation>
</comment>
<proteinExistence type="predicted"/>
<evidence type="ECO:0000256" key="2">
    <source>
        <dbReference type="ARBA" id="ARBA00022475"/>
    </source>
</evidence>
<feature type="transmembrane region" description="Helical" evidence="6">
    <location>
        <begin position="306"/>
        <end position="333"/>
    </location>
</feature>
<feature type="domain" description="GYF" evidence="8">
    <location>
        <begin position="4"/>
        <end position="52"/>
    </location>
</feature>
<feature type="transmembrane region" description="Helical" evidence="6">
    <location>
        <begin position="251"/>
        <end position="270"/>
    </location>
</feature>
<evidence type="ECO:0000313" key="10">
    <source>
        <dbReference type="Proteomes" id="UP000289784"/>
    </source>
</evidence>
<evidence type="ECO:0000313" key="9">
    <source>
        <dbReference type="EMBL" id="RXR01980.1"/>
    </source>
</evidence>
<evidence type="ECO:0000256" key="6">
    <source>
        <dbReference type="SAM" id="Phobius"/>
    </source>
</evidence>
<evidence type="ECO:0000259" key="7">
    <source>
        <dbReference type="Pfam" id="PF06271"/>
    </source>
</evidence>
<accession>A0A4V1N0S8</accession>
<sequence>MTNWYYADRLRQQQGPIDDAQLARLFQENAVTLDTLVWRDGLANWQPLRDFAGELALVELPPTPVVSAAPPVVEPVLAATQDPEVPVQAAAPAPEEAPTTGRAVFQAQEPRHQAQRDADLASYSPYTAPAAAVASHSSVVQGGEVVYAGFWKRVAAYIIDSFVVGVAGGIIGAIIGGIIGAGFGLNGGLGTGGMLAIQAVTNIVSICLSASYYGWFHASNHQATLGKMAIGIKVVRSNGEPISFLRGFGRYFALIISGITLCIGFIMAGFTERKQALHDMICDTLVVDKWAYTDHPEWQKRELGTLTVVILVIGGLLALLGIGLIVFAVGMAASMGR</sequence>
<keyword evidence="10" id="KW-1185">Reference proteome</keyword>
<dbReference type="PANTHER" id="PTHR36115">
    <property type="entry name" value="PROLINE-RICH ANTIGEN HOMOLOG-RELATED"/>
    <property type="match status" value="1"/>
</dbReference>
<feature type="transmembrane region" description="Helical" evidence="6">
    <location>
        <begin position="162"/>
        <end position="183"/>
    </location>
</feature>
<keyword evidence="3 6" id="KW-0812">Transmembrane</keyword>
<feature type="transmembrane region" description="Helical" evidence="6">
    <location>
        <begin position="195"/>
        <end position="215"/>
    </location>
</feature>
<feature type="domain" description="RDD" evidence="7">
    <location>
        <begin position="147"/>
        <end position="282"/>
    </location>
</feature>
<dbReference type="RefSeq" id="WP_129472069.1">
    <property type="nucleotide sequence ID" value="NZ_SAWZ01000009.1"/>
</dbReference>
<comment type="caution">
    <text evidence="9">The sequence shown here is derived from an EMBL/GenBank/DDBJ whole genome shotgun (WGS) entry which is preliminary data.</text>
</comment>
<evidence type="ECO:0000256" key="1">
    <source>
        <dbReference type="ARBA" id="ARBA00004651"/>
    </source>
</evidence>
<keyword evidence="5 6" id="KW-0472">Membrane</keyword>
<dbReference type="Pfam" id="PF14237">
    <property type="entry name" value="GYF_2"/>
    <property type="match status" value="1"/>
</dbReference>
<dbReference type="PANTHER" id="PTHR36115:SF6">
    <property type="entry name" value="PROLINE-RICH ANTIGEN HOMOLOG"/>
    <property type="match status" value="1"/>
</dbReference>
<dbReference type="AlphaFoldDB" id="A0A4V1N0S8"/>
<dbReference type="InterPro" id="IPR051791">
    <property type="entry name" value="Pra-immunoreactive"/>
</dbReference>
<organism evidence="9 10">
    <name type="scientific">Pseudoxanthomonas composti</name>
    <dbReference type="NCBI Taxonomy" id="2137479"/>
    <lineage>
        <taxon>Bacteria</taxon>
        <taxon>Pseudomonadati</taxon>
        <taxon>Pseudomonadota</taxon>
        <taxon>Gammaproteobacteria</taxon>
        <taxon>Lysobacterales</taxon>
        <taxon>Lysobacteraceae</taxon>
        <taxon>Pseudoxanthomonas</taxon>
    </lineage>
</organism>
<protein>
    <submittedName>
        <fullName evidence="9">RDD family protein</fullName>
    </submittedName>
</protein>
<dbReference type="InterPro" id="IPR010432">
    <property type="entry name" value="RDD"/>
</dbReference>
<reference evidence="9 10" key="1">
    <citation type="submission" date="2019-01" db="EMBL/GenBank/DDBJ databases">
        <title>Pseudoxanthomonas composti sp. nov., isolated from compost.</title>
        <authorList>
            <person name="Yang G."/>
        </authorList>
    </citation>
    <scope>NUCLEOTIDE SEQUENCE [LARGE SCALE GENOMIC DNA]</scope>
    <source>
        <strain evidence="9 10">GSS15</strain>
    </source>
</reference>
<evidence type="ECO:0000256" key="5">
    <source>
        <dbReference type="ARBA" id="ARBA00023136"/>
    </source>
</evidence>
<gene>
    <name evidence="9" type="ORF">EPA99_15055</name>
</gene>
<evidence type="ECO:0000259" key="8">
    <source>
        <dbReference type="Pfam" id="PF14237"/>
    </source>
</evidence>
<keyword evidence="2" id="KW-1003">Cell membrane</keyword>
<dbReference type="OrthoDB" id="9793824at2"/>
<dbReference type="EMBL" id="SAWZ01000009">
    <property type="protein sequence ID" value="RXR01980.1"/>
    <property type="molecule type" value="Genomic_DNA"/>
</dbReference>
<dbReference type="GO" id="GO:0005886">
    <property type="term" value="C:plasma membrane"/>
    <property type="evidence" value="ECO:0007669"/>
    <property type="project" value="UniProtKB-SubCell"/>
</dbReference>
<name>A0A4V1N0S8_9GAMM</name>
<keyword evidence="4 6" id="KW-1133">Transmembrane helix</keyword>